<dbReference type="PRINTS" id="PR00507">
    <property type="entry name" value="N12N6MTFRASE"/>
</dbReference>
<dbReference type="Pfam" id="PF07669">
    <property type="entry name" value="Eco57I"/>
    <property type="match status" value="1"/>
</dbReference>
<sequence length="544" mass="63008">MKFKADQTAQKLRGGYYTPQEIADFATKWVLKNNPRNVLEPSCGDGVFFQSLFNNNCDKNINIFGFELFDIEAKKSIDLCNKLKFENVNIREGDFLEWFNSETLKMSTKFDAIIGNPPFIRYQFLEKEFQKNTENVFSNLNLKFTKHTNAWVPFIISGIELLNPGGRLSMVIPSEIINVMHAQSLRTFLGEHCSKIVIIDPKEIWFTDTLQGAVIILAEKKIDNKLKSEGVGIKSVSGFDFLETDPEEMFANTDAINGETVKGKWTKAVLERDEIDLIKKIVTHPQVHNFDSIAKVEVGIVTGANEFFLVNKAVVDEYKLNDFAHPMFGRSQHCQGIVYDEIQHKKNVDNNLPVFFLYFDKEYKDLPIKAKEYILFGETQDLHTRYKCRIRKPWYKVPSIFSTKLAMLKRAHEAPRLIYNDFQAYTTDTAYRIETKNDIDEMRVAYFFMNPLTAIFAELEGRSYGGGVMELVPSEIRKLFIPLPSNLDFDINELNDFILTRRMDECLEVQGRKIFNALGFEPEVNDALMNIWRKLKNRRQRITE</sequence>
<dbReference type="InterPro" id="IPR002052">
    <property type="entry name" value="DNA_methylase_N6_adenine_CS"/>
</dbReference>
<dbReference type="SUPFAM" id="SSF53335">
    <property type="entry name" value="S-adenosyl-L-methionine-dependent methyltransferases"/>
    <property type="match status" value="1"/>
</dbReference>
<dbReference type="EC" id="2.1.1.72" evidence="2"/>
<dbReference type="GO" id="GO:0009007">
    <property type="term" value="F:site-specific DNA-methyltransferase (adenine-specific) activity"/>
    <property type="evidence" value="ECO:0007669"/>
    <property type="project" value="UniProtKB-EC"/>
</dbReference>
<feature type="domain" description="Type II methyltransferase M.Eco57I C-terminal" evidence="9">
    <location>
        <begin position="263"/>
        <end position="514"/>
    </location>
</feature>
<comment type="caution">
    <text evidence="10">The sequence shown here is derived from an EMBL/GenBank/DDBJ whole genome shotgun (WGS) entry which is preliminary data.</text>
</comment>
<dbReference type="InterPro" id="IPR050953">
    <property type="entry name" value="N4_N6_ade-DNA_methylase"/>
</dbReference>
<protein>
    <recommendedName>
        <fullName evidence="2">site-specific DNA-methyltransferase (adenine-specific)</fullName>
        <ecNumber evidence="2">2.1.1.72</ecNumber>
    </recommendedName>
</protein>
<dbReference type="Proteomes" id="UP000443014">
    <property type="component" value="Unassembled WGS sequence"/>
</dbReference>
<evidence type="ECO:0000259" key="9">
    <source>
        <dbReference type="Pfam" id="PF22837"/>
    </source>
</evidence>
<dbReference type="InterPro" id="IPR011639">
    <property type="entry name" value="MethylTrfase_TaqI-like_dom"/>
</dbReference>
<evidence type="ECO:0000256" key="7">
    <source>
        <dbReference type="ARBA" id="ARBA00047942"/>
    </source>
</evidence>
<dbReference type="PANTHER" id="PTHR33841:SF5">
    <property type="entry name" value="DNA METHYLASE (MODIFICATION METHYLASE) (METHYLTRANSFERASE)-RELATED"/>
    <property type="match status" value="1"/>
</dbReference>
<evidence type="ECO:0000313" key="11">
    <source>
        <dbReference type="Proteomes" id="UP000443014"/>
    </source>
</evidence>
<evidence type="ECO:0000256" key="3">
    <source>
        <dbReference type="ARBA" id="ARBA00022603"/>
    </source>
</evidence>
<dbReference type="GO" id="GO:0032259">
    <property type="term" value="P:methylation"/>
    <property type="evidence" value="ECO:0007669"/>
    <property type="project" value="UniProtKB-KW"/>
</dbReference>
<dbReference type="CDD" id="cd02440">
    <property type="entry name" value="AdoMet_MTases"/>
    <property type="match status" value="1"/>
</dbReference>
<dbReference type="AlphaFoldDB" id="A0ABD6HRU4"/>
<evidence type="ECO:0000256" key="1">
    <source>
        <dbReference type="ARBA" id="ARBA00006594"/>
    </source>
</evidence>
<dbReference type="EMBL" id="WNKC01000004">
    <property type="protein sequence ID" value="MVF05197.1"/>
    <property type="molecule type" value="Genomic_DNA"/>
</dbReference>
<gene>
    <name evidence="10" type="ORF">GMA22_18330</name>
</gene>
<dbReference type="RefSeq" id="WP_156866234.1">
    <property type="nucleotide sequence ID" value="NZ_WNKC01000004.1"/>
</dbReference>
<keyword evidence="5" id="KW-0949">S-adenosyl-L-methionine</keyword>
<comment type="catalytic activity">
    <reaction evidence="7">
        <text>a 2'-deoxyadenosine in DNA + S-adenosyl-L-methionine = an N(6)-methyl-2'-deoxyadenosine in DNA + S-adenosyl-L-homocysteine + H(+)</text>
        <dbReference type="Rhea" id="RHEA:15197"/>
        <dbReference type="Rhea" id="RHEA-COMP:12418"/>
        <dbReference type="Rhea" id="RHEA-COMP:12419"/>
        <dbReference type="ChEBI" id="CHEBI:15378"/>
        <dbReference type="ChEBI" id="CHEBI:57856"/>
        <dbReference type="ChEBI" id="CHEBI:59789"/>
        <dbReference type="ChEBI" id="CHEBI:90615"/>
        <dbReference type="ChEBI" id="CHEBI:90616"/>
        <dbReference type="EC" id="2.1.1.72"/>
    </reaction>
</comment>
<dbReference type="InterPro" id="IPR054520">
    <property type="entry name" value="M_Eco57I_C"/>
</dbReference>
<keyword evidence="3 10" id="KW-0489">Methyltransferase</keyword>
<dbReference type="Gene3D" id="3.40.50.150">
    <property type="entry name" value="Vaccinia Virus protein VP39"/>
    <property type="match status" value="1"/>
</dbReference>
<dbReference type="SUPFAM" id="SSF116734">
    <property type="entry name" value="DNA methylase specificity domain"/>
    <property type="match status" value="1"/>
</dbReference>
<evidence type="ECO:0000256" key="4">
    <source>
        <dbReference type="ARBA" id="ARBA00022679"/>
    </source>
</evidence>
<evidence type="ECO:0000313" key="10">
    <source>
        <dbReference type="EMBL" id="MVF05197.1"/>
    </source>
</evidence>
<evidence type="ECO:0000259" key="8">
    <source>
        <dbReference type="Pfam" id="PF07669"/>
    </source>
</evidence>
<feature type="domain" description="Type II methyltransferase M.TaqI-like" evidence="8">
    <location>
        <begin position="89"/>
        <end position="200"/>
    </location>
</feature>
<keyword evidence="4" id="KW-0808">Transferase</keyword>
<comment type="similarity">
    <text evidence="1">Belongs to the N(4)/N(6)-methyltransferase family.</text>
</comment>
<evidence type="ECO:0000256" key="5">
    <source>
        <dbReference type="ARBA" id="ARBA00022691"/>
    </source>
</evidence>
<dbReference type="GO" id="GO:0009307">
    <property type="term" value="P:DNA restriction-modification system"/>
    <property type="evidence" value="ECO:0007669"/>
    <property type="project" value="UniProtKB-KW"/>
</dbReference>
<reference evidence="10 11" key="1">
    <citation type="submission" date="2019-11" db="EMBL/GenBank/DDBJ databases">
        <title>Whole genome sequence of a plant growth promoting strain Serratia marcescens BTL07 isolated from the rhizoplane of Chili (Capsicum annuum).</title>
        <authorList>
            <person name="Dutta S."/>
            <person name="Khatun A."/>
            <person name="Gupta D.R."/>
            <person name="Surovy M.Z."/>
            <person name="Rahman M.M."/>
            <person name="Mahmud N.U."/>
            <person name="Emes R."/>
            <person name="Warry A."/>
            <person name="West H."/>
            <person name="Clarke M.L."/>
            <person name="Islam M.T."/>
        </authorList>
    </citation>
    <scope>NUCLEOTIDE SEQUENCE [LARGE SCALE GENOMIC DNA]</scope>
    <source>
        <strain evidence="10 11">BTL07</strain>
    </source>
</reference>
<evidence type="ECO:0000256" key="6">
    <source>
        <dbReference type="ARBA" id="ARBA00022747"/>
    </source>
</evidence>
<accession>A0ABD6HRU4</accession>
<dbReference type="PANTHER" id="PTHR33841">
    <property type="entry name" value="DNA METHYLTRANSFERASE YEEA-RELATED"/>
    <property type="match status" value="1"/>
</dbReference>
<organism evidence="10 11">
    <name type="scientific">Serratia marcescens</name>
    <dbReference type="NCBI Taxonomy" id="615"/>
    <lineage>
        <taxon>Bacteria</taxon>
        <taxon>Pseudomonadati</taxon>
        <taxon>Pseudomonadota</taxon>
        <taxon>Gammaproteobacteria</taxon>
        <taxon>Enterobacterales</taxon>
        <taxon>Yersiniaceae</taxon>
        <taxon>Serratia</taxon>
    </lineage>
</organism>
<evidence type="ECO:0000256" key="2">
    <source>
        <dbReference type="ARBA" id="ARBA00011900"/>
    </source>
</evidence>
<name>A0ABD6HRU4_SERMA</name>
<proteinExistence type="inferred from homology"/>
<dbReference type="InterPro" id="IPR029063">
    <property type="entry name" value="SAM-dependent_MTases_sf"/>
</dbReference>
<dbReference type="PROSITE" id="PS00092">
    <property type="entry name" value="N6_MTASE"/>
    <property type="match status" value="1"/>
</dbReference>
<keyword evidence="6" id="KW-0680">Restriction system</keyword>
<dbReference type="Pfam" id="PF22837">
    <property type="entry name" value="M_Eco57I_C"/>
    <property type="match status" value="1"/>
</dbReference>